<name>E6PXV1_9ZZZZ</name>
<gene>
    <name evidence="1" type="ORF">CARN3_0708</name>
</gene>
<accession>E6PXV1</accession>
<reference evidence="1" key="1">
    <citation type="submission" date="2009-10" db="EMBL/GenBank/DDBJ databases">
        <title>Diversity of trophic interactions inside an arsenic-rich microbial ecosystem.</title>
        <authorList>
            <person name="Bertin P.N."/>
            <person name="Heinrich-Salmeron A."/>
            <person name="Pelletier E."/>
            <person name="Goulhen-Chollet F."/>
            <person name="Arsene-Ploetze F."/>
            <person name="Gallien S."/>
            <person name="Calteau A."/>
            <person name="Vallenet D."/>
            <person name="Casiot C."/>
            <person name="Chane-Woon-Ming B."/>
            <person name="Giloteaux L."/>
            <person name="Barakat M."/>
            <person name="Bonnefoy V."/>
            <person name="Bruneel O."/>
            <person name="Chandler M."/>
            <person name="Cleiss J."/>
            <person name="Duran R."/>
            <person name="Elbaz-Poulichet F."/>
            <person name="Fonknechten N."/>
            <person name="Lauga B."/>
            <person name="Mornico D."/>
            <person name="Ortet P."/>
            <person name="Schaeffer C."/>
            <person name="Siguier P."/>
            <person name="Alexander Thil Smith A."/>
            <person name="Van Dorsselaer A."/>
            <person name="Weissenbach J."/>
            <person name="Medigue C."/>
            <person name="Le Paslier D."/>
        </authorList>
    </citation>
    <scope>NUCLEOTIDE SEQUENCE</scope>
</reference>
<dbReference type="EMBL" id="CABN01000048">
    <property type="protein sequence ID" value="CBH99760.1"/>
    <property type="molecule type" value="Genomic_DNA"/>
</dbReference>
<protein>
    <submittedName>
        <fullName evidence="1">Uncharacterized protein</fullName>
    </submittedName>
</protein>
<comment type="caution">
    <text evidence="1">The sequence shown here is derived from an EMBL/GenBank/DDBJ whole genome shotgun (WGS) entry which is preliminary data.</text>
</comment>
<dbReference type="AlphaFoldDB" id="E6PXV1"/>
<organism evidence="1">
    <name type="scientific">mine drainage metagenome</name>
    <dbReference type="NCBI Taxonomy" id="410659"/>
    <lineage>
        <taxon>unclassified sequences</taxon>
        <taxon>metagenomes</taxon>
        <taxon>ecological metagenomes</taxon>
    </lineage>
</organism>
<evidence type="ECO:0000313" key="1">
    <source>
        <dbReference type="EMBL" id="CBH99760.1"/>
    </source>
</evidence>
<proteinExistence type="predicted"/>
<sequence>MSVVSRHREGSLRCIGCKRHRRQQQIRWGSQPGMGGNSQLQHRWIFLWNHDLLQLTWLLRGGIVTWLLRGGTTRFFAVSCRVTT</sequence>